<comment type="subcellular location">
    <subcellularLocation>
        <location evidence="1 9">Cell inner membrane</location>
        <topology evidence="1 9">Multi-pass membrane protein</topology>
    </subcellularLocation>
</comment>
<comment type="similarity">
    <text evidence="8 9">Belongs to the TRAP transporter small permease family.</text>
</comment>
<evidence type="ECO:0000256" key="6">
    <source>
        <dbReference type="ARBA" id="ARBA00022989"/>
    </source>
</evidence>
<evidence type="ECO:0000256" key="5">
    <source>
        <dbReference type="ARBA" id="ARBA00022692"/>
    </source>
</evidence>
<accession>A0A327KEM1</accession>
<protein>
    <recommendedName>
        <fullName evidence="9">TRAP transporter small permease protein</fullName>
    </recommendedName>
</protein>
<evidence type="ECO:0000259" key="10">
    <source>
        <dbReference type="Pfam" id="PF04290"/>
    </source>
</evidence>
<evidence type="ECO:0000313" key="12">
    <source>
        <dbReference type="Proteomes" id="UP000438991"/>
    </source>
</evidence>
<comment type="function">
    <text evidence="9">Part of the tripartite ATP-independent periplasmic (TRAP) transport system.</text>
</comment>
<name>A0A327KEM1_9BRAD</name>
<feature type="transmembrane region" description="Helical" evidence="9">
    <location>
        <begin position="123"/>
        <end position="147"/>
    </location>
</feature>
<feature type="transmembrane region" description="Helical" evidence="9">
    <location>
        <begin position="37"/>
        <end position="56"/>
    </location>
</feature>
<keyword evidence="7 9" id="KW-0472">Membrane</keyword>
<comment type="caution">
    <text evidence="11">The sequence shown here is derived from an EMBL/GenBank/DDBJ whole genome shotgun (WGS) entry which is preliminary data.</text>
</comment>
<evidence type="ECO:0000256" key="8">
    <source>
        <dbReference type="ARBA" id="ARBA00038436"/>
    </source>
</evidence>
<dbReference type="GO" id="GO:0005886">
    <property type="term" value="C:plasma membrane"/>
    <property type="evidence" value="ECO:0007669"/>
    <property type="project" value="UniProtKB-SubCell"/>
</dbReference>
<evidence type="ECO:0000256" key="2">
    <source>
        <dbReference type="ARBA" id="ARBA00022448"/>
    </source>
</evidence>
<dbReference type="GO" id="GO:0022857">
    <property type="term" value="F:transmembrane transporter activity"/>
    <property type="evidence" value="ECO:0007669"/>
    <property type="project" value="UniProtKB-UniRule"/>
</dbReference>
<dbReference type="RefSeq" id="WP_111383287.1">
    <property type="nucleotide sequence ID" value="NZ_NPEW01000002.1"/>
</dbReference>
<dbReference type="AlphaFoldDB" id="A0A327KEM1"/>
<keyword evidence="5 9" id="KW-0812">Transmembrane</keyword>
<reference evidence="11 12" key="1">
    <citation type="submission" date="2019-11" db="EMBL/GenBank/DDBJ databases">
        <title>Whole-genome sequence of Rhodoplanes serenus DSM 18633, type strain.</title>
        <authorList>
            <person name="Kyndt J.A."/>
            <person name="Meyer T.E."/>
        </authorList>
    </citation>
    <scope>NUCLEOTIDE SEQUENCE [LARGE SCALE GENOMIC DNA]</scope>
    <source>
        <strain evidence="11 12">DSM 18633</strain>
    </source>
</reference>
<comment type="subunit">
    <text evidence="9">The complex comprises the extracytoplasmic solute receptor protein and the two transmembrane proteins.</text>
</comment>
<dbReference type="PANTHER" id="PTHR35011:SF2">
    <property type="entry name" value="2,3-DIKETO-L-GULONATE TRAP TRANSPORTER SMALL PERMEASE PROTEIN YIAM"/>
    <property type="match status" value="1"/>
</dbReference>
<evidence type="ECO:0000313" key="11">
    <source>
        <dbReference type="EMBL" id="MTW15190.1"/>
    </source>
</evidence>
<dbReference type="EMBL" id="WNKV01000002">
    <property type="protein sequence ID" value="MTW15190.1"/>
    <property type="molecule type" value="Genomic_DNA"/>
</dbReference>
<evidence type="ECO:0000256" key="9">
    <source>
        <dbReference type="RuleBase" id="RU369079"/>
    </source>
</evidence>
<proteinExistence type="inferred from homology"/>
<evidence type="ECO:0000256" key="4">
    <source>
        <dbReference type="ARBA" id="ARBA00022519"/>
    </source>
</evidence>
<dbReference type="GO" id="GO:0015740">
    <property type="term" value="P:C4-dicarboxylate transport"/>
    <property type="evidence" value="ECO:0007669"/>
    <property type="project" value="TreeGrafter"/>
</dbReference>
<feature type="domain" description="Tripartite ATP-independent periplasmic transporters DctQ component" evidence="10">
    <location>
        <begin position="19"/>
        <end position="143"/>
    </location>
</feature>
<keyword evidence="3" id="KW-1003">Cell membrane</keyword>
<dbReference type="Pfam" id="PF04290">
    <property type="entry name" value="DctQ"/>
    <property type="match status" value="1"/>
</dbReference>
<dbReference type="InterPro" id="IPR007387">
    <property type="entry name" value="TRAP_DctQ"/>
</dbReference>
<dbReference type="PANTHER" id="PTHR35011">
    <property type="entry name" value="2,3-DIKETO-L-GULONATE TRAP TRANSPORTER SMALL PERMEASE PROTEIN YIAM"/>
    <property type="match status" value="1"/>
</dbReference>
<feature type="transmembrane region" description="Helical" evidence="9">
    <location>
        <begin position="86"/>
        <end position="103"/>
    </location>
</feature>
<keyword evidence="4 9" id="KW-0997">Cell inner membrane</keyword>
<keyword evidence="2 9" id="KW-0813">Transport</keyword>
<organism evidence="11 12">
    <name type="scientific">Rhodoplanes serenus</name>
    <dbReference type="NCBI Taxonomy" id="200615"/>
    <lineage>
        <taxon>Bacteria</taxon>
        <taxon>Pseudomonadati</taxon>
        <taxon>Pseudomonadota</taxon>
        <taxon>Alphaproteobacteria</taxon>
        <taxon>Hyphomicrobiales</taxon>
        <taxon>Nitrobacteraceae</taxon>
        <taxon>Rhodoplanes</taxon>
    </lineage>
</organism>
<evidence type="ECO:0000256" key="1">
    <source>
        <dbReference type="ARBA" id="ARBA00004429"/>
    </source>
</evidence>
<evidence type="ECO:0000256" key="7">
    <source>
        <dbReference type="ARBA" id="ARBA00023136"/>
    </source>
</evidence>
<evidence type="ECO:0000256" key="3">
    <source>
        <dbReference type="ARBA" id="ARBA00022475"/>
    </source>
</evidence>
<dbReference type="InterPro" id="IPR055348">
    <property type="entry name" value="DctQ"/>
</dbReference>
<feature type="transmembrane region" description="Helical" evidence="9">
    <location>
        <begin position="7"/>
        <end position="31"/>
    </location>
</feature>
<keyword evidence="6 9" id="KW-1133">Transmembrane helix</keyword>
<sequence>MGRLIRLTQLLAAASLGGMVAVVTVDVFLRYAFNRPIAAGIELVELAIVGTIFMALPGASARRIHVSIDYLDDVLPAGAVAVLDRLANGAVAAGLVCLVWHLVIHGLRLAERGETSATLQFSAALPVFLMAAALLATAIVHLCLALLPRSP</sequence>
<dbReference type="Proteomes" id="UP000438991">
    <property type="component" value="Unassembled WGS sequence"/>
</dbReference>
<gene>
    <name evidence="11" type="ORF">GJ689_03100</name>
</gene>